<dbReference type="EMBL" id="AK368440">
    <property type="protein sequence ID" value="BAJ99643.1"/>
    <property type="molecule type" value="mRNA"/>
</dbReference>
<dbReference type="GeneID" id="123397960"/>
<accession>F2DX22</accession>
<dbReference type="RefSeq" id="XP_044948404.1">
    <property type="nucleotide sequence ID" value="XM_045092469.1"/>
</dbReference>
<name>F2DX22_HORVV</name>
<organism evidence="1">
    <name type="scientific">Hordeum vulgare subsp. vulgare</name>
    <name type="common">Domesticated barley</name>
    <dbReference type="NCBI Taxonomy" id="112509"/>
    <lineage>
        <taxon>Eukaryota</taxon>
        <taxon>Viridiplantae</taxon>
        <taxon>Streptophyta</taxon>
        <taxon>Embryophyta</taxon>
        <taxon>Tracheophyta</taxon>
        <taxon>Spermatophyta</taxon>
        <taxon>Magnoliopsida</taxon>
        <taxon>Liliopsida</taxon>
        <taxon>Poales</taxon>
        <taxon>Poaceae</taxon>
        <taxon>BOP clade</taxon>
        <taxon>Pooideae</taxon>
        <taxon>Triticodae</taxon>
        <taxon>Triticeae</taxon>
        <taxon>Hordeinae</taxon>
        <taxon>Hordeum</taxon>
    </lineage>
</organism>
<sequence>MRRGRCRLGRHRAQVGRGKQRRMCDGRWPSLLPCCDPRRRAVLLRQRRLVRSPEGVAAAYQPRAMASDADEPEGFAAAVEGRCRAPTKRLGRAWGARLGRALLRCWLPWPRPVPSALDGAAGFRRA</sequence>
<reference evidence="1" key="1">
    <citation type="journal article" date="2011" name="Plant Physiol.">
        <title>Comprehensive sequence analysis of 24,783 barley full-length cDNAs derived from 12 clone libraries.</title>
        <authorList>
            <person name="Matsumoto T."/>
            <person name="Tanaka T."/>
            <person name="Sakai H."/>
            <person name="Amano N."/>
            <person name="Kanamori H."/>
            <person name="Kurita K."/>
            <person name="Kikuta A."/>
            <person name="Kamiya K."/>
            <person name="Yamamoto M."/>
            <person name="Ikawa H."/>
            <person name="Fujii N."/>
            <person name="Hori K."/>
            <person name="Itoh T."/>
            <person name="Sato K."/>
        </authorList>
    </citation>
    <scope>NUCLEOTIDE SEQUENCE</scope>
    <source>
        <tissue evidence="1">Shoot and root</tissue>
    </source>
</reference>
<dbReference type="KEGG" id="hvg:123397960"/>
<proteinExistence type="evidence at transcript level"/>
<evidence type="ECO:0000313" key="1">
    <source>
        <dbReference type="EMBL" id="BAJ99643.1"/>
    </source>
</evidence>
<protein>
    <submittedName>
        <fullName evidence="1">Predicted protein</fullName>
    </submittedName>
</protein>
<dbReference type="AlphaFoldDB" id="F2DX22"/>